<proteinExistence type="predicted"/>
<dbReference type="OrthoDB" id="4140189at2759"/>
<dbReference type="EMBL" id="KN847041">
    <property type="protein sequence ID" value="KIW32560.1"/>
    <property type="molecule type" value="Genomic_DNA"/>
</dbReference>
<dbReference type="AlphaFoldDB" id="A0A0D2CRJ8"/>
<feature type="compositionally biased region" description="Polar residues" evidence="1">
    <location>
        <begin position="152"/>
        <end position="162"/>
    </location>
</feature>
<dbReference type="RefSeq" id="XP_016252776.1">
    <property type="nucleotide sequence ID" value="XM_016390874.1"/>
</dbReference>
<reference evidence="2 3" key="1">
    <citation type="submission" date="2015-01" db="EMBL/GenBank/DDBJ databases">
        <title>The Genome Sequence of Cladophialophora immunda CBS83496.</title>
        <authorList>
            <consortium name="The Broad Institute Genomics Platform"/>
            <person name="Cuomo C."/>
            <person name="de Hoog S."/>
            <person name="Gorbushina A."/>
            <person name="Stielow B."/>
            <person name="Teixiera M."/>
            <person name="Abouelleil A."/>
            <person name="Chapman S.B."/>
            <person name="Priest M."/>
            <person name="Young S.K."/>
            <person name="Wortman J."/>
            <person name="Nusbaum C."/>
            <person name="Birren B."/>
        </authorList>
    </citation>
    <scope>NUCLEOTIDE SEQUENCE [LARGE SCALE GENOMIC DNA]</scope>
    <source>
        <strain evidence="2 3">CBS 83496</strain>
    </source>
</reference>
<sequence>MAHAISPQDLTEKFIGQFTSKLKSTDLVTLLNSHLQQKDADSHILHIDPSVLELHLELLAYENAIKVACSFPTKLAERLAQRPGNVLNTRTQNYSSVAGHTTDQYANGGIPKTEPYYPQAPVPVQTAKPPVNGNSTKAEPYYPPAPVPVQTAKPSVNSSSTKTEPDQTYYFPVKEATKHSGSEAAKKSTPRQDSNSRNSLTHEASRSSITTATSTGTTNGSKTGPPSY</sequence>
<accession>A0A0D2CRJ8</accession>
<name>A0A0D2CRJ8_9EURO</name>
<gene>
    <name evidence="2" type="ORF">PV07_04091</name>
</gene>
<dbReference type="GeneID" id="27343285"/>
<dbReference type="HOGENOM" id="CLU_1214630_0_0_1"/>
<organism evidence="2 3">
    <name type="scientific">Cladophialophora immunda</name>
    <dbReference type="NCBI Taxonomy" id="569365"/>
    <lineage>
        <taxon>Eukaryota</taxon>
        <taxon>Fungi</taxon>
        <taxon>Dikarya</taxon>
        <taxon>Ascomycota</taxon>
        <taxon>Pezizomycotina</taxon>
        <taxon>Eurotiomycetes</taxon>
        <taxon>Chaetothyriomycetidae</taxon>
        <taxon>Chaetothyriales</taxon>
        <taxon>Herpotrichiellaceae</taxon>
        <taxon>Cladophialophora</taxon>
    </lineage>
</organism>
<evidence type="ECO:0000256" key="1">
    <source>
        <dbReference type="SAM" id="MobiDB-lite"/>
    </source>
</evidence>
<keyword evidence="3" id="KW-1185">Reference proteome</keyword>
<feature type="region of interest" description="Disordered" evidence="1">
    <location>
        <begin position="99"/>
        <end position="228"/>
    </location>
</feature>
<dbReference type="Proteomes" id="UP000054466">
    <property type="component" value="Unassembled WGS sequence"/>
</dbReference>
<feature type="compositionally biased region" description="Basic and acidic residues" evidence="1">
    <location>
        <begin position="175"/>
        <end position="186"/>
    </location>
</feature>
<evidence type="ECO:0000313" key="3">
    <source>
        <dbReference type="Proteomes" id="UP000054466"/>
    </source>
</evidence>
<evidence type="ECO:0000313" key="2">
    <source>
        <dbReference type="EMBL" id="KIW32560.1"/>
    </source>
</evidence>
<protein>
    <submittedName>
        <fullName evidence="2">Uncharacterized protein</fullName>
    </submittedName>
</protein>
<feature type="compositionally biased region" description="Polar residues" evidence="1">
    <location>
        <begin position="191"/>
        <end position="202"/>
    </location>
</feature>
<dbReference type="VEuPathDB" id="FungiDB:PV07_04091"/>
<feature type="compositionally biased region" description="Low complexity" evidence="1">
    <location>
        <begin position="206"/>
        <end position="228"/>
    </location>
</feature>